<feature type="compositionally biased region" description="Polar residues" evidence="1">
    <location>
        <begin position="358"/>
        <end position="377"/>
    </location>
</feature>
<accession>A0A9P7GAP7</accession>
<gene>
    <name evidence="2" type="ORF">DXG03_009641</name>
</gene>
<dbReference type="AlphaFoldDB" id="A0A9P7GAP7"/>
<feature type="compositionally biased region" description="Gly residues" evidence="1">
    <location>
        <begin position="44"/>
        <end position="54"/>
    </location>
</feature>
<feature type="region of interest" description="Disordered" evidence="1">
    <location>
        <begin position="344"/>
        <end position="391"/>
    </location>
</feature>
<feature type="compositionally biased region" description="Polar residues" evidence="1">
    <location>
        <begin position="545"/>
        <end position="564"/>
    </location>
</feature>
<keyword evidence="3" id="KW-1185">Reference proteome</keyword>
<feature type="compositionally biased region" description="Low complexity" evidence="1">
    <location>
        <begin position="1"/>
        <end position="19"/>
    </location>
</feature>
<feature type="region of interest" description="Disordered" evidence="1">
    <location>
        <begin position="433"/>
        <end position="564"/>
    </location>
</feature>
<feature type="compositionally biased region" description="Low complexity" evidence="1">
    <location>
        <begin position="74"/>
        <end position="102"/>
    </location>
</feature>
<comment type="caution">
    <text evidence="2">The sequence shown here is derived from an EMBL/GenBank/DDBJ whole genome shotgun (WGS) entry which is preliminary data.</text>
</comment>
<evidence type="ECO:0000313" key="3">
    <source>
        <dbReference type="Proteomes" id="UP000775547"/>
    </source>
</evidence>
<feature type="compositionally biased region" description="Low complexity" evidence="1">
    <location>
        <begin position="484"/>
        <end position="501"/>
    </location>
</feature>
<reference evidence="2" key="2">
    <citation type="submission" date="2021-10" db="EMBL/GenBank/DDBJ databases">
        <title>Phylogenomics reveals ancestral predisposition of the termite-cultivated fungus Termitomyces towards a domesticated lifestyle.</title>
        <authorList>
            <person name="Auxier B."/>
            <person name="Grum-Grzhimaylo A."/>
            <person name="Cardenas M.E."/>
            <person name="Lodge J.D."/>
            <person name="Laessoe T."/>
            <person name="Pedersen O."/>
            <person name="Smith M.E."/>
            <person name="Kuyper T.W."/>
            <person name="Franco-Molano E.A."/>
            <person name="Baroni T.J."/>
            <person name="Aanen D.K."/>
        </authorList>
    </citation>
    <scope>NUCLEOTIDE SEQUENCE</scope>
    <source>
        <strain evidence="2">AP01</strain>
        <tissue evidence="2">Mycelium</tissue>
    </source>
</reference>
<evidence type="ECO:0000313" key="2">
    <source>
        <dbReference type="EMBL" id="KAG5643762.1"/>
    </source>
</evidence>
<dbReference type="Proteomes" id="UP000775547">
    <property type="component" value="Unassembled WGS sequence"/>
</dbReference>
<feature type="compositionally biased region" description="Polar residues" evidence="1">
    <location>
        <begin position="446"/>
        <end position="457"/>
    </location>
</feature>
<evidence type="ECO:0000256" key="1">
    <source>
        <dbReference type="SAM" id="MobiDB-lite"/>
    </source>
</evidence>
<dbReference type="OrthoDB" id="3267789at2759"/>
<proteinExistence type="predicted"/>
<reference evidence="2" key="1">
    <citation type="submission" date="2020-07" db="EMBL/GenBank/DDBJ databases">
        <authorList>
            <person name="Nieuwenhuis M."/>
            <person name="Van De Peppel L.J.J."/>
        </authorList>
    </citation>
    <scope>NUCLEOTIDE SEQUENCE</scope>
    <source>
        <strain evidence="2">AP01</strain>
        <tissue evidence="2">Mycelium</tissue>
    </source>
</reference>
<name>A0A9P7GAP7_9AGAR</name>
<organism evidence="2 3">
    <name type="scientific">Asterophora parasitica</name>
    <dbReference type="NCBI Taxonomy" id="117018"/>
    <lineage>
        <taxon>Eukaryota</taxon>
        <taxon>Fungi</taxon>
        <taxon>Dikarya</taxon>
        <taxon>Basidiomycota</taxon>
        <taxon>Agaricomycotina</taxon>
        <taxon>Agaricomycetes</taxon>
        <taxon>Agaricomycetidae</taxon>
        <taxon>Agaricales</taxon>
        <taxon>Tricholomatineae</taxon>
        <taxon>Lyophyllaceae</taxon>
        <taxon>Asterophora</taxon>
    </lineage>
</organism>
<dbReference type="EMBL" id="JABCKV010000096">
    <property type="protein sequence ID" value="KAG5643762.1"/>
    <property type="molecule type" value="Genomic_DNA"/>
</dbReference>
<feature type="region of interest" description="Disordered" evidence="1">
    <location>
        <begin position="1"/>
        <end position="195"/>
    </location>
</feature>
<protein>
    <submittedName>
        <fullName evidence="2">Uncharacterized protein</fullName>
    </submittedName>
</protein>
<sequence>MAAPAPSQRPQGSGSGPSATWARSGEPGSAFSGLGRGRGRGSGRGRGGGRGGRGGARESKPIGGDSSTSDKPNTASKDAATPATKPATLPTSGTTDKTTTSSNAAPSPRPKANPRRHSRTVPPVVASPLIGATDSIPSSPSGSRTQNRRRRSQSGKSASTPKINVPAHDDNLLRPQRHRTGPVPQSAPIKDAPPHLAAGTFDIRNNIDALVERVRAVAMAENRPSTPGSHIDWAGDDDDSLPDLDDWGVTTTSSKTDIISPIVVGGLKPLPDVDIEPSSPVSNTSEILKVPISDGVPAKDLLKEAKASNDLNSMDVTSGAPITITHQAIVSAPTSAMVSLHPSLPAKPKATADVSGILPSSRQGPSASSRRNHSITTVVGAASPQPSDVEATSSVVVENRFSTEGLAVSIHSAQELSSEDPLAKLLPREGLAASIHAPPPGEITESKSAPSNISTYSTTTLPTPPEHRTHTRAHTVGRGPFPRPENNSRPSRPGYSSPRGGHLTGGGGFHARTHSSPPTGLHSHRTPAQRPVITGDAISRLARTIGNTTLSPGRTSTTVAPAHD</sequence>